<protein>
    <submittedName>
        <fullName evidence="1">Topology modulation protein</fullName>
    </submittedName>
</protein>
<evidence type="ECO:0000313" key="1">
    <source>
        <dbReference type="EMBL" id="MFB9443144.1"/>
    </source>
</evidence>
<reference evidence="1 2" key="1">
    <citation type="submission" date="2024-09" db="EMBL/GenBank/DDBJ databases">
        <authorList>
            <person name="Sun Q."/>
            <person name="Mori K."/>
        </authorList>
    </citation>
    <scope>NUCLEOTIDE SEQUENCE [LARGE SCALE GENOMIC DNA]</scope>
    <source>
        <strain evidence="1 2">JCM 3307</strain>
    </source>
</reference>
<gene>
    <name evidence="1" type="ORF">ACFFTR_08615</name>
</gene>
<dbReference type="PANTHER" id="PTHR37816:SF3">
    <property type="entry name" value="MODULATES DNA TOPOLOGY"/>
    <property type="match status" value="1"/>
</dbReference>
<organism evidence="1 2">
    <name type="scientific">Dactylosporangium vinaceum</name>
    <dbReference type="NCBI Taxonomy" id="53362"/>
    <lineage>
        <taxon>Bacteria</taxon>
        <taxon>Bacillati</taxon>
        <taxon>Actinomycetota</taxon>
        <taxon>Actinomycetes</taxon>
        <taxon>Micromonosporales</taxon>
        <taxon>Micromonosporaceae</taxon>
        <taxon>Dactylosporangium</taxon>
    </lineage>
</organism>
<sequence length="176" mass="19410">MQRIAIVGAGGAGKTVLANQLTALLALPVTHLDALRYDADWNVVPEREFVDAQRAVVAGDRWIVDGNSTASMPVRFARADTIIFLNLPPLLCLWSILRRRLRYHGGRHPDGVHDRITVGSLRFVLTFRRRFAPAVRAHIAAHGQRAVLIEVTSRRQVNLLLARLDGPARNGGTDDG</sequence>
<proteinExistence type="predicted"/>
<dbReference type="SUPFAM" id="SSF52540">
    <property type="entry name" value="P-loop containing nucleoside triphosphate hydrolases"/>
    <property type="match status" value="1"/>
</dbReference>
<dbReference type="Proteomes" id="UP001589608">
    <property type="component" value="Unassembled WGS sequence"/>
</dbReference>
<evidence type="ECO:0000313" key="2">
    <source>
        <dbReference type="Proteomes" id="UP001589608"/>
    </source>
</evidence>
<dbReference type="InterPro" id="IPR052922">
    <property type="entry name" value="Cytidylate_Kinase-2"/>
</dbReference>
<name>A0ABV5M2T4_9ACTN</name>
<dbReference type="Gene3D" id="3.40.50.300">
    <property type="entry name" value="P-loop containing nucleotide triphosphate hydrolases"/>
    <property type="match status" value="1"/>
</dbReference>
<dbReference type="InterPro" id="IPR027417">
    <property type="entry name" value="P-loop_NTPase"/>
</dbReference>
<keyword evidence="2" id="KW-1185">Reference proteome</keyword>
<dbReference type="EMBL" id="JBHMCA010000019">
    <property type="protein sequence ID" value="MFB9443144.1"/>
    <property type="molecule type" value="Genomic_DNA"/>
</dbReference>
<comment type="caution">
    <text evidence="1">The sequence shown here is derived from an EMBL/GenBank/DDBJ whole genome shotgun (WGS) entry which is preliminary data.</text>
</comment>
<dbReference type="RefSeq" id="WP_223099690.1">
    <property type="nucleotide sequence ID" value="NZ_CP061913.1"/>
</dbReference>
<accession>A0ABV5M2T4</accession>
<dbReference type="PANTHER" id="PTHR37816">
    <property type="entry name" value="YALI0E33011P"/>
    <property type="match status" value="1"/>
</dbReference>